<dbReference type="Proteomes" id="UP000229600">
    <property type="component" value="Unassembled WGS sequence"/>
</dbReference>
<evidence type="ECO:0000259" key="1">
    <source>
        <dbReference type="Pfam" id="PF13472"/>
    </source>
</evidence>
<name>A0A2H0N4I7_9BACT</name>
<reference evidence="2 3" key="1">
    <citation type="submission" date="2017-09" db="EMBL/GenBank/DDBJ databases">
        <title>Depth-based differentiation of microbial function through sediment-hosted aquifers and enrichment of novel symbionts in the deep terrestrial subsurface.</title>
        <authorList>
            <person name="Probst A.J."/>
            <person name="Ladd B."/>
            <person name="Jarett J.K."/>
            <person name="Geller-Mcgrath D.E."/>
            <person name="Sieber C.M."/>
            <person name="Emerson J.B."/>
            <person name="Anantharaman K."/>
            <person name="Thomas B.C."/>
            <person name="Malmstrom R."/>
            <person name="Stieglmeier M."/>
            <person name="Klingl A."/>
            <person name="Woyke T."/>
            <person name="Ryan C.M."/>
            <person name="Banfield J.F."/>
        </authorList>
    </citation>
    <scope>NUCLEOTIDE SEQUENCE [LARGE SCALE GENOMIC DNA]</scope>
    <source>
        <strain evidence="2">CG11_big_fil_rev_8_21_14_0_20_39_34</strain>
    </source>
</reference>
<dbReference type="PANTHER" id="PTHR14209:SF19">
    <property type="entry name" value="ISOAMYL ACETATE-HYDROLYZING ESTERASE 1 HOMOLOG"/>
    <property type="match status" value="1"/>
</dbReference>
<dbReference type="Pfam" id="PF13472">
    <property type="entry name" value="Lipase_GDSL_2"/>
    <property type="match status" value="1"/>
</dbReference>
<dbReference type="InterPro" id="IPR036514">
    <property type="entry name" value="SGNH_hydro_sf"/>
</dbReference>
<accession>A0A2H0N4I7</accession>
<dbReference type="InterPro" id="IPR045136">
    <property type="entry name" value="Iah1-like"/>
</dbReference>
<dbReference type="AlphaFoldDB" id="A0A2H0N4I7"/>
<protein>
    <recommendedName>
        <fullName evidence="1">SGNH hydrolase-type esterase domain-containing protein</fullName>
    </recommendedName>
</protein>
<feature type="domain" description="SGNH hydrolase-type esterase" evidence="1">
    <location>
        <begin position="8"/>
        <end position="185"/>
    </location>
</feature>
<dbReference type="SUPFAM" id="SSF52266">
    <property type="entry name" value="SGNH hydrolase"/>
    <property type="match status" value="1"/>
</dbReference>
<sequence>MEAKRITIFGDSITWGKADNEFGGWVNRLRCYCDEMYNYDVEIYNVGVSGDTTDDILQRFDGEATARNRKPQRFVFAIGINDSYYDNTEENPKVPIKRFEKNLQKIIAKAKNFSKNIVFIGATNVDESQMPRKGVKIWKNDRIQKYNEIIKKVCDENGIPFLELFGIIDHAELPDGLHPNAKGHEKMFQKIKGFLQKEKII</sequence>
<dbReference type="InterPro" id="IPR013830">
    <property type="entry name" value="SGNH_hydro"/>
</dbReference>
<organism evidence="2 3">
    <name type="scientific">Candidatus Magasanikbacteria bacterium CG11_big_fil_rev_8_21_14_0_20_39_34</name>
    <dbReference type="NCBI Taxonomy" id="1974653"/>
    <lineage>
        <taxon>Bacteria</taxon>
        <taxon>Candidatus Magasanikiibacteriota</taxon>
    </lineage>
</organism>
<evidence type="ECO:0000313" key="3">
    <source>
        <dbReference type="Proteomes" id="UP000229600"/>
    </source>
</evidence>
<evidence type="ECO:0000313" key="2">
    <source>
        <dbReference type="EMBL" id="PIR03803.1"/>
    </source>
</evidence>
<comment type="caution">
    <text evidence="2">The sequence shown here is derived from an EMBL/GenBank/DDBJ whole genome shotgun (WGS) entry which is preliminary data.</text>
</comment>
<dbReference type="Gene3D" id="3.40.50.1110">
    <property type="entry name" value="SGNH hydrolase"/>
    <property type="match status" value="1"/>
</dbReference>
<dbReference type="PANTHER" id="PTHR14209">
    <property type="entry name" value="ISOAMYL ACETATE-HYDROLYZING ESTERASE 1"/>
    <property type="match status" value="1"/>
</dbReference>
<gene>
    <name evidence="2" type="ORF">COV59_03980</name>
</gene>
<dbReference type="EMBL" id="PCWN01000008">
    <property type="protein sequence ID" value="PIR03803.1"/>
    <property type="molecule type" value="Genomic_DNA"/>
</dbReference>
<proteinExistence type="predicted"/>